<feature type="transmembrane region" description="Helical" evidence="8">
    <location>
        <begin position="228"/>
        <end position="246"/>
    </location>
</feature>
<feature type="transmembrane region" description="Helical" evidence="8">
    <location>
        <begin position="12"/>
        <end position="31"/>
    </location>
</feature>
<feature type="transmembrane region" description="Helical" evidence="8">
    <location>
        <begin position="190"/>
        <end position="208"/>
    </location>
</feature>
<evidence type="ECO:0000256" key="3">
    <source>
        <dbReference type="ARBA" id="ARBA00022448"/>
    </source>
</evidence>
<evidence type="ECO:0000256" key="5">
    <source>
        <dbReference type="ARBA" id="ARBA00022692"/>
    </source>
</evidence>
<feature type="transmembrane region" description="Helical" evidence="8">
    <location>
        <begin position="258"/>
        <end position="278"/>
    </location>
</feature>
<keyword evidence="7 8" id="KW-0472">Membrane</keyword>
<evidence type="ECO:0000256" key="7">
    <source>
        <dbReference type="ARBA" id="ARBA00023136"/>
    </source>
</evidence>
<evidence type="ECO:0000313" key="10">
    <source>
        <dbReference type="Proteomes" id="UP000503264"/>
    </source>
</evidence>
<dbReference type="Proteomes" id="UP000503264">
    <property type="component" value="Chromosome"/>
</dbReference>
<dbReference type="PROSITE" id="PS01303">
    <property type="entry name" value="BCCT"/>
    <property type="match status" value="1"/>
</dbReference>
<comment type="subcellular location">
    <subcellularLocation>
        <location evidence="1">Cell membrane</location>
        <topology evidence="1">Multi-pass membrane protein</topology>
    </subcellularLocation>
</comment>
<dbReference type="Pfam" id="PF02028">
    <property type="entry name" value="BCCT"/>
    <property type="match status" value="1"/>
</dbReference>
<keyword evidence="5 8" id="KW-0812">Transmembrane</keyword>
<name>A0A6G5QIL0_9BACT</name>
<evidence type="ECO:0000256" key="8">
    <source>
        <dbReference type="SAM" id="Phobius"/>
    </source>
</evidence>
<dbReference type="InterPro" id="IPR018093">
    <property type="entry name" value="BCCT_CS"/>
</dbReference>
<feature type="transmembrane region" description="Helical" evidence="8">
    <location>
        <begin position="139"/>
        <end position="162"/>
    </location>
</feature>
<dbReference type="NCBIfam" id="TIGR00842">
    <property type="entry name" value="bcct"/>
    <property type="match status" value="1"/>
</dbReference>
<dbReference type="PROSITE" id="PS51257">
    <property type="entry name" value="PROKAR_LIPOPROTEIN"/>
    <property type="match status" value="1"/>
</dbReference>
<dbReference type="InterPro" id="IPR000060">
    <property type="entry name" value="BCCT_transptr"/>
</dbReference>
<comment type="similarity">
    <text evidence="2">Belongs to the BCCT transporter (TC 2.A.15) family.</text>
</comment>
<reference evidence="9 10" key="1">
    <citation type="submission" date="2016-07" db="EMBL/GenBank/DDBJ databases">
        <title>Comparative genomics of the Campylobacter concisus group.</title>
        <authorList>
            <person name="Miller W.G."/>
            <person name="Yee E."/>
            <person name="Chapman M.H."/>
            <person name="Huynh S."/>
            <person name="Bono J.L."/>
            <person name="On S.L.W."/>
            <person name="StLeger J."/>
            <person name="Foster G."/>
            <person name="Parker C.T."/>
        </authorList>
    </citation>
    <scope>NUCLEOTIDE SEQUENCE [LARGE SCALE GENOMIC DNA]</scope>
    <source>
        <strain evidence="9 10">CCUG 21559</strain>
    </source>
</reference>
<evidence type="ECO:0000313" key="9">
    <source>
        <dbReference type="EMBL" id="QCD45449.1"/>
    </source>
</evidence>
<proteinExistence type="inferred from homology"/>
<protein>
    <submittedName>
        <fullName evidence="9">BCCT (Betaine/carnitine/choline) family transporter</fullName>
    </submittedName>
</protein>
<dbReference type="PANTHER" id="PTHR30047:SF7">
    <property type="entry name" value="HIGH-AFFINITY CHOLINE TRANSPORT PROTEIN"/>
    <property type="match status" value="1"/>
</dbReference>
<feature type="transmembrane region" description="Helical" evidence="8">
    <location>
        <begin position="90"/>
        <end position="110"/>
    </location>
</feature>
<keyword evidence="4" id="KW-1003">Cell membrane</keyword>
<keyword evidence="10" id="KW-1185">Reference proteome</keyword>
<dbReference type="AlphaFoldDB" id="A0A6G5QIL0"/>
<accession>A0A6G5QIL0</accession>
<organism evidence="9 10">
    <name type="scientific">Campylobacter mucosalis CCUG 21559</name>
    <dbReference type="NCBI Taxonomy" id="1032067"/>
    <lineage>
        <taxon>Bacteria</taxon>
        <taxon>Pseudomonadati</taxon>
        <taxon>Campylobacterota</taxon>
        <taxon>Epsilonproteobacteria</taxon>
        <taxon>Campylobacterales</taxon>
        <taxon>Campylobacteraceae</taxon>
        <taxon>Campylobacter</taxon>
    </lineage>
</organism>
<feature type="transmembrane region" description="Helical" evidence="8">
    <location>
        <begin position="465"/>
        <end position="488"/>
    </location>
</feature>
<dbReference type="PANTHER" id="PTHR30047">
    <property type="entry name" value="HIGH-AFFINITY CHOLINE TRANSPORT PROTEIN-RELATED"/>
    <property type="match status" value="1"/>
</dbReference>
<feature type="transmembrane region" description="Helical" evidence="8">
    <location>
        <begin position="315"/>
        <end position="332"/>
    </location>
</feature>
<dbReference type="GO" id="GO:0022857">
    <property type="term" value="F:transmembrane transporter activity"/>
    <property type="evidence" value="ECO:0007669"/>
    <property type="project" value="InterPro"/>
</dbReference>
<sequence length="649" mass="71734">MNISKTQKFNPSVFYPSIFIISCVTIFSLIFPELSAKFFKDIQNFITDKFGWFYVLAIAIIVVCVLVLGLSKFSSIKLGADHTKPEFSNVSWFAMLFAAGMGIGLVFFGVSEPLMHFLNPPTGEPNSDFAARQAMNITFFHWGISAWSVYAIVALILSFFAYRHNLPLTLRSAFYPIIGDKIYGKLGDTIDTFATISTLFGVATSLGYGVVQVNAGLSYVFNLPSMNITLLIVLTSLATISAASGVDKGIKILSNTNIIAAVIFVLLVLFLGDTTLLLKTLVQNSGEYISTLISNTFNLYAYERANESWLGGWTLLYWAWWLSWSPFVGLFIAKISKGRTIGEFVVGALFVPTGFTFVWMTFFGNSAISLAQGGFVELAQAVNSDISTAIFVFLAKFPMAKILSVIAIFMVVIFFVTSADSAAMVINMLCSNGSDKTPLWQKIFWGVTIGVVSCALMLGGGLASLGAMTIVAALPFTIALLFAIFGLFKALRVDIIKKQSQEISNMPLSDLSKPWQERLKAMIALPNKFHADKFLSNVVIVSLEKLRAEFEINGLEAKVKVDEKAKFARLIVGLGDEMDFVYGIKLVRRESPDYTQVLNGDDIYYRAEVYLKEGGQDYDVLGWSEATLINDVIEQYRKHMQFLHTIRGS</sequence>
<dbReference type="GO" id="GO:0005886">
    <property type="term" value="C:plasma membrane"/>
    <property type="evidence" value="ECO:0007669"/>
    <property type="project" value="UniProtKB-SubCell"/>
</dbReference>
<feature type="transmembrane region" description="Helical" evidence="8">
    <location>
        <begin position="51"/>
        <end position="70"/>
    </location>
</feature>
<evidence type="ECO:0000256" key="6">
    <source>
        <dbReference type="ARBA" id="ARBA00022989"/>
    </source>
</evidence>
<evidence type="ECO:0000256" key="4">
    <source>
        <dbReference type="ARBA" id="ARBA00022475"/>
    </source>
</evidence>
<evidence type="ECO:0000256" key="1">
    <source>
        <dbReference type="ARBA" id="ARBA00004651"/>
    </source>
</evidence>
<dbReference type="RefSeq" id="WP_171994176.1">
    <property type="nucleotide sequence ID" value="NZ_CP012542.1"/>
</dbReference>
<evidence type="ECO:0000256" key="2">
    <source>
        <dbReference type="ARBA" id="ARBA00005658"/>
    </source>
</evidence>
<feature type="transmembrane region" description="Helical" evidence="8">
    <location>
        <begin position="344"/>
        <end position="362"/>
    </location>
</feature>
<keyword evidence="3" id="KW-0813">Transport</keyword>
<feature type="transmembrane region" description="Helical" evidence="8">
    <location>
        <begin position="442"/>
        <end position="459"/>
    </location>
</feature>
<keyword evidence="6 8" id="KW-1133">Transmembrane helix</keyword>
<dbReference type="EMBL" id="CP012542">
    <property type="protein sequence ID" value="QCD45449.1"/>
    <property type="molecule type" value="Genomic_DNA"/>
</dbReference>
<gene>
    <name evidence="9" type="ORF">CMUC_1700</name>
</gene>
<feature type="transmembrane region" description="Helical" evidence="8">
    <location>
        <begin position="402"/>
        <end position="430"/>
    </location>
</feature>